<dbReference type="Pfam" id="PF03810">
    <property type="entry name" value="IBN_N"/>
    <property type="match status" value="1"/>
</dbReference>
<dbReference type="SUPFAM" id="SSF48371">
    <property type="entry name" value="ARM repeat"/>
    <property type="match status" value="1"/>
</dbReference>
<reference evidence="6" key="1">
    <citation type="journal article" date="2020" name="J. Eukaryot. Microbiol.">
        <title>De novo Sequencing, Assembly and Annotation of the Transcriptome for the Free-Living Testate Amoeba Arcella intermedia.</title>
        <authorList>
            <person name="Ribeiro G.M."/>
            <person name="Porfirio-Sousa A.L."/>
            <person name="Maurer-Alcala X.X."/>
            <person name="Katz L.A."/>
            <person name="Lahr D.J.G."/>
        </authorList>
    </citation>
    <scope>NUCLEOTIDE SEQUENCE</scope>
</reference>
<evidence type="ECO:0000256" key="2">
    <source>
        <dbReference type="ARBA" id="ARBA00007991"/>
    </source>
</evidence>
<dbReference type="GO" id="GO:0005634">
    <property type="term" value="C:nucleus"/>
    <property type="evidence" value="ECO:0007669"/>
    <property type="project" value="UniProtKB-SubCell"/>
</dbReference>
<dbReference type="InterPro" id="IPR011989">
    <property type="entry name" value="ARM-like"/>
</dbReference>
<feature type="domain" description="Importin N-terminal" evidence="5">
    <location>
        <begin position="13"/>
        <end position="78"/>
    </location>
</feature>
<protein>
    <recommendedName>
        <fullName evidence="5">Importin N-terminal domain-containing protein</fullName>
    </recommendedName>
</protein>
<name>A0A6B2KXH3_9EUKA</name>
<dbReference type="GO" id="GO:0005737">
    <property type="term" value="C:cytoplasm"/>
    <property type="evidence" value="ECO:0007669"/>
    <property type="project" value="TreeGrafter"/>
</dbReference>
<evidence type="ECO:0000256" key="1">
    <source>
        <dbReference type="ARBA" id="ARBA00004123"/>
    </source>
</evidence>
<dbReference type="Gene3D" id="1.25.10.10">
    <property type="entry name" value="Leucine-rich Repeat Variant"/>
    <property type="match status" value="1"/>
</dbReference>
<dbReference type="GO" id="GO:0031267">
    <property type="term" value="F:small GTPase binding"/>
    <property type="evidence" value="ECO:0007669"/>
    <property type="project" value="InterPro"/>
</dbReference>
<dbReference type="InterPro" id="IPR051345">
    <property type="entry name" value="Importin_beta-like_NTR"/>
</dbReference>
<dbReference type="GO" id="GO:0006606">
    <property type="term" value="P:protein import into nucleus"/>
    <property type="evidence" value="ECO:0007669"/>
    <property type="project" value="TreeGrafter"/>
</dbReference>
<dbReference type="PANTHER" id="PTHR12363">
    <property type="entry name" value="TRANSPORTIN 3 AND IMPORTIN 13"/>
    <property type="match status" value="1"/>
</dbReference>
<dbReference type="PANTHER" id="PTHR12363:SF33">
    <property type="entry name" value="IMPORTIN-13"/>
    <property type="match status" value="1"/>
</dbReference>
<dbReference type="SMART" id="SM00913">
    <property type="entry name" value="IBN_N"/>
    <property type="match status" value="1"/>
</dbReference>
<evidence type="ECO:0000256" key="3">
    <source>
        <dbReference type="ARBA" id="ARBA00022448"/>
    </source>
</evidence>
<comment type="subcellular location">
    <subcellularLocation>
        <location evidence="1">Nucleus</location>
    </subcellularLocation>
</comment>
<dbReference type="InterPro" id="IPR013598">
    <property type="entry name" value="Exportin-1/Importin-b-like"/>
</dbReference>
<dbReference type="EMBL" id="GIBP01000356">
    <property type="protein sequence ID" value="NDV29325.1"/>
    <property type="molecule type" value="Transcribed_RNA"/>
</dbReference>
<dbReference type="InterPro" id="IPR016024">
    <property type="entry name" value="ARM-type_fold"/>
</dbReference>
<keyword evidence="3" id="KW-0813">Transport</keyword>
<sequence length="959" mass="108554">MHSSKNFQQKKDADAFLTNFTKSPECNSIMNQLLTDQELSVRFFGATTLSQKIRKNWSDFPNEQKQTLTSFLPNCIMKYSTDASSVRNQLCLACAAAGVRMLTDLWPSFLVELFQGITSPPPSSNPLSVRTALFQTLSSVADEYKYLSDPSLQKLVLSEIQKHVRPLLDIIWISINENQQNFSDPKQLQEYQKQKQQLVVSAFGCLEKWCKLGLTLKLLTQHNLFGALFSLLNDSKVCNIASSILSYIFEEGGTTYQNPRFREGMYDQSIEEKAFQHILGLVPIYNQTIIAHQKQQSSAIIKLLSSFGSSNIPTLSNGLSRNEVLEFFNFALLGVGHPDRWISEYILDFWLLISAKVKLVPLYEKLFPVVVKQCSYPVDYDVEDEEVTETLQSYRKESTRVLRAAYGILKDSAFQYLLKLLNESNNWTEIEVSLFTFMQIGPALERSPEMSNNIVNNFITKILLLPEHLILTSTCLQFIDNFSASFMGRSDIVLQCIGFASKFVTRPEKQLRHAAASCLKSVFTDCIEGIPTQLIHTFINSLNDIKVKERKLIIEGLVALLHKIPEGKSASLLLIMNSIFFRISIILQSKVTYKTCKHISLELSNLEACTSKKTWGSEVELLENMKVMWSKMSELTLKISNNYSVLCLRDYDIMGNIFSIFSSSISLIGPASAPFVPTLSKLMVDTFAKTFSGAVFGTLSTLASFFGDKEMFSPYLSTLLVELSALLFNKLQTENLTDFEELISAYYETLYKIQNSAPVLLTPNIKVNSIFLATKCLQLDEMCNLRNVVVYIEDMFFASSEPPLDILQNLGGDLVQTLLKAVLSTGHFRLMNSESKILFKILINFQKQTLSVISTFLENPIGPVSKLSVEQRNILFNIISSFPVIGAKEEQLGMSESFKITLKIFLDFIKRLNATLNGHGIFENILLYRNLDIELKNNQHWLTNPTGLNIEVEQFLSRK</sequence>
<evidence type="ECO:0000313" key="6">
    <source>
        <dbReference type="EMBL" id="NDV29325.1"/>
    </source>
</evidence>
<comment type="similarity">
    <text evidence="2">Belongs to the importin beta family.</text>
</comment>
<organism evidence="6">
    <name type="scientific">Arcella intermedia</name>
    <dbReference type="NCBI Taxonomy" id="1963864"/>
    <lineage>
        <taxon>Eukaryota</taxon>
        <taxon>Amoebozoa</taxon>
        <taxon>Tubulinea</taxon>
        <taxon>Elardia</taxon>
        <taxon>Arcellinida</taxon>
        <taxon>Sphaerothecina</taxon>
        <taxon>Arcellidae</taxon>
        <taxon>Arcella</taxon>
    </lineage>
</organism>
<dbReference type="InterPro" id="IPR001494">
    <property type="entry name" value="Importin-beta_N"/>
</dbReference>
<dbReference type="AlphaFoldDB" id="A0A6B2KXH3"/>
<dbReference type="Pfam" id="PF08389">
    <property type="entry name" value="Xpo1"/>
    <property type="match status" value="1"/>
</dbReference>
<proteinExistence type="inferred from homology"/>
<keyword evidence="4" id="KW-0539">Nucleus</keyword>
<evidence type="ECO:0000259" key="5">
    <source>
        <dbReference type="SMART" id="SM00913"/>
    </source>
</evidence>
<evidence type="ECO:0000256" key="4">
    <source>
        <dbReference type="ARBA" id="ARBA00023242"/>
    </source>
</evidence>
<accession>A0A6B2KXH3</accession>